<dbReference type="SUPFAM" id="SSF57362">
    <property type="entry name" value="BPTI-like"/>
    <property type="match status" value="1"/>
</dbReference>
<dbReference type="AlphaFoldDB" id="A0A0K8R6C3"/>
<proteinExistence type="evidence at transcript level"/>
<dbReference type="GO" id="GO:0004867">
    <property type="term" value="F:serine-type endopeptidase inhibitor activity"/>
    <property type="evidence" value="ECO:0007669"/>
    <property type="project" value="InterPro"/>
</dbReference>
<evidence type="ECO:0000256" key="1">
    <source>
        <dbReference type="SAM" id="SignalP"/>
    </source>
</evidence>
<feature type="domain" description="BPTI/Kunitz inhibitor" evidence="2">
    <location>
        <begin position="25"/>
        <end position="80"/>
    </location>
</feature>
<accession>A0A0K8R6C3</accession>
<protein>
    <submittedName>
        <fullName evidence="3">Putative salivary kunitz domain protein</fullName>
    </submittedName>
</protein>
<evidence type="ECO:0000313" key="3">
    <source>
        <dbReference type="EMBL" id="JAA66428.1"/>
    </source>
</evidence>
<dbReference type="EMBL" id="GADI01007380">
    <property type="protein sequence ID" value="JAA66428.1"/>
    <property type="molecule type" value="mRNA"/>
</dbReference>
<dbReference type="PROSITE" id="PS50279">
    <property type="entry name" value="BPTI_KUNITZ_2"/>
    <property type="match status" value="1"/>
</dbReference>
<feature type="chain" id="PRO_5005516421" evidence="1">
    <location>
        <begin position="21"/>
        <end position="89"/>
    </location>
</feature>
<sequence length="89" mass="10031">MKLLLIAVVIFIHTSEFLTTAEVKCTPFYNGGYGGAGGSNVIPRWSFNPPTNHCEQVMTKGPCRTSQNCFGTYEDCEYECDPKMQEWKL</sequence>
<dbReference type="Gene3D" id="4.10.410.10">
    <property type="entry name" value="Pancreatic trypsin inhibitor Kunitz domain"/>
    <property type="match status" value="1"/>
</dbReference>
<dbReference type="InterPro" id="IPR002223">
    <property type="entry name" value="Kunitz_BPTI"/>
</dbReference>
<dbReference type="Pfam" id="PF00014">
    <property type="entry name" value="Kunitz_BPTI"/>
    <property type="match status" value="1"/>
</dbReference>
<keyword evidence="1" id="KW-0732">Signal</keyword>
<reference evidence="3" key="1">
    <citation type="submission" date="2012-12" db="EMBL/GenBank/DDBJ databases">
        <title>Identification and characterization of a phenylalanine ammonia-lyase gene family in Isatis indigotica Fort.</title>
        <authorList>
            <person name="Liu Q."/>
            <person name="Chen J."/>
            <person name="Zhou X."/>
            <person name="Di P."/>
            <person name="Xiao Y."/>
            <person name="Xuan H."/>
            <person name="Zhang L."/>
            <person name="Chen W."/>
        </authorList>
    </citation>
    <scope>NUCLEOTIDE SEQUENCE</scope>
    <source>
        <tissue evidence="3">Salivary gland</tissue>
    </source>
</reference>
<organism evidence="3">
    <name type="scientific">Ixodes ricinus</name>
    <name type="common">Common tick</name>
    <name type="synonym">Acarus ricinus</name>
    <dbReference type="NCBI Taxonomy" id="34613"/>
    <lineage>
        <taxon>Eukaryota</taxon>
        <taxon>Metazoa</taxon>
        <taxon>Ecdysozoa</taxon>
        <taxon>Arthropoda</taxon>
        <taxon>Chelicerata</taxon>
        <taxon>Arachnida</taxon>
        <taxon>Acari</taxon>
        <taxon>Parasitiformes</taxon>
        <taxon>Ixodida</taxon>
        <taxon>Ixodoidea</taxon>
        <taxon>Ixodidae</taxon>
        <taxon>Ixodinae</taxon>
        <taxon>Ixodes</taxon>
    </lineage>
</organism>
<evidence type="ECO:0000259" key="2">
    <source>
        <dbReference type="PROSITE" id="PS50279"/>
    </source>
</evidence>
<feature type="signal peptide" evidence="1">
    <location>
        <begin position="1"/>
        <end position="20"/>
    </location>
</feature>
<name>A0A0K8R6C3_IXORI</name>
<dbReference type="InterPro" id="IPR036880">
    <property type="entry name" value="Kunitz_BPTI_sf"/>
</dbReference>